<dbReference type="SMR" id="A2FBT0"/>
<dbReference type="eggNOG" id="KOG0583">
    <property type="taxonomic scope" value="Eukaryota"/>
</dbReference>
<feature type="binding site" evidence="3">
    <location>
        <position position="43"/>
    </location>
    <ligand>
        <name>ATP</name>
        <dbReference type="ChEBI" id="CHEBI:30616"/>
    </ligand>
</feature>
<dbReference type="STRING" id="5722.A2FBT0"/>
<dbReference type="PROSITE" id="PS00107">
    <property type="entry name" value="PROTEIN_KINASE_ATP"/>
    <property type="match status" value="1"/>
</dbReference>
<protein>
    <submittedName>
        <fullName evidence="6">CAMK family protein kinase</fullName>
    </submittedName>
</protein>
<accession>A2FBT0</accession>
<dbReference type="PANTHER" id="PTHR24362:SF309">
    <property type="entry name" value="PROTEIN KINASE DOMAIN-CONTAINING PROTEIN"/>
    <property type="match status" value="1"/>
</dbReference>
<dbReference type="PROSITE" id="PS50011">
    <property type="entry name" value="PROTEIN_KINASE_DOM"/>
    <property type="match status" value="1"/>
</dbReference>
<dbReference type="AlphaFoldDB" id="A2FBT0"/>
<dbReference type="Pfam" id="PF00069">
    <property type="entry name" value="Pkinase"/>
    <property type="match status" value="1"/>
</dbReference>
<sequence length="298" mass="34229">MIEADYTFGDAYGYDIKGLIGHGGYGAVFLAYSYQYKCNFAIKRISIEKFMENEVQCMIEIKSPYIVPLYMYHIHKENVYLVLEYCQDNLDNFITSSGQLPKNKIYELAFGVAQAVQACHEQGISHRDIKPQNFLIDNYGRVKICDFGLSMKTITNSLNQGGTLMFASPEILKRKPVDNFCADIWALGVTFFFICTGKYPWSLNSIQNFYGSIINGIYEEYQIEDKFMRKLIRNCLKVEQNERPSIKEIVETLRSKKQSPPALPKLISKVSTRNSLSTILRDNRKSVCNGITRYNSYS</sequence>
<dbReference type="OrthoDB" id="248923at2759"/>
<keyword evidence="6" id="KW-0808">Transferase</keyword>
<dbReference type="InterPro" id="IPR017441">
    <property type="entry name" value="Protein_kinase_ATP_BS"/>
</dbReference>
<evidence type="ECO:0000256" key="3">
    <source>
        <dbReference type="PROSITE-ProRule" id="PRU10141"/>
    </source>
</evidence>
<dbReference type="CDD" id="cd14014">
    <property type="entry name" value="STKc_PknB_like"/>
    <property type="match status" value="1"/>
</dbReference>
<dbReference type="InterPro" id="IPR000719">
    <property type="entry name" value="Prot_kinase_dom"/>
</dbReference>
<comment type="similarity">
    <text evidence="4">Belongs to the protein kinase superfamily.</text>
</comment>
<dbReference type="Proteomes" id="UP000001542">
    <property type="component" value="Unassembled WGS sequence"/>
</dbReference>
<keyword evidence="4" id="KW-0723">Serine/threonine-protein kinase</keyword>
<dbReference type="SUPFAM" id="SSF56112">
    <property type="entry name" value="Protein kinase-like (PK-like)"/>
    <property type="match status" value="1"/>
</dbReference>
<dbReference type="InParanoid" id="A2FBT0"/>
<dbReference type="KEGG" id="tva:4755409"/>
<proteinExistence type="inferred from homology"/>
<dbReference type="VEuPathDB" id="TrichDB:TVAG_382540"/>
<reference evidence="6" key="1">
    <citation type="submission" date="2006-10" db="EMBL/GenBank/DDBJ databases">
        <authorList>
            <person name="Amadeo P."/>
            <person name="Zhao Q."/>
            <person name="Wortman J."/>
            <person name="Fraser-Liggett C."/>
            <person name="Carlton J."/>
        </authorList>
    </citation>
    <scope>NUCLEOTIDE SEQUENCE</scope>
    <source>
        <strain evidence="6">G3</strain>
    </source>
</reference>
<keyword evidence="6" id="KW-0418">Kinase</keyword>
<evidence type="ECO:0000313" key="7">
    <source>
        <dbReference type="Proteomes" id="UP000001542"/>
    </source>
</evidence>
<dbReference type="PROSITE" id="PS00108">
    <property type="entry name" value="PROTEIN_KINASE_ST"/>
    <property type="match status" value="1"/>
</dbReference>
<evidence type="ECO:0000259" key="5">
    <source>
        <dbReference type="PROSITE" id="PS50011"/>
    </source>
</evidence>
<evidence type="ECO:0000313" key="6">
    <source>
        <dbReference type="EMBL" id="EAX97630.1"/>
    </source>
</evidence>
<feature type="domain" description="Protein kinase" evidence="5">
    <location>
        <begin position="14"/>
        <end position="263"/>
    </location>
</feature>
<evidence type="ECO:0000256" key="1">
    <source>
        <dbReference type="ARBA" id="ARBA00022741"/>
    </source>
</evidence>
<reference evidence="6" key="2">
    <citation type="journal article" date="2007" name="Science">
        <title>Draft genome sequence of the sexually transmitted pathogen Trichomonas vaginalis.</title>
        <authorList>
            <person name="Carlton J.M."/>
            <person name="Hirt R.P."/>
            <person name="Silva J.C."/>
            <person name="Delcher A.L."/>
            <person name="Schatz M."/>
            <person name="Zhao Q."/>
            <person name="Wortman J.R."/>
            <person name="Bidwell S.L."/>
            <person name="Alsmark U.C.M."/>
            <person name="Besteiro S."/>
            <person name="Sicheritz-Ponten T."/>
            <person name="Noel C.J."/>
            <person name="Dacks J.B."/>
            <person name="Foster P.G."/>
            <person name="Simillion C."/>
            <person name="Van de Peer Y."/>
            <person name="Miranda-Saavedra D."/>
            <person name="Barton G.J."/>
            <person name="Westrop G.D."/>
            <person name="Mueller S."/>
            <person name="Dessi D."/>
            <person name="Fiori P.L."/>
            <person name="Ren Q."/>
            <person name="Paulsen I."/>
            <person name="Zhang H."/>
            <person name="Bastida-Corcuera F.D."/>
            <person name="Simoes-Barbosa A."/>
            <person name="Brown M.T."/>
            <person name="Hayes R.D."/>
            <person name="Mukherjee M."/>
            <person name="Okumura C.Y."/>
            <person name="Schneider R."/>
            <person name="Smith A.J."/>
            <person name="Vanacova S."/>
            <person name="Villalvazo M."/>
            <person name="Haas B.J."/>
            <person name="Pertea M."/>
            <person name="Feldblyum T.V."/>
            <person name="Utterback T.R."/>
            <person name="Shu C.L."/>
            <person name="Osoegawa K."/>
            <person name="de Jong P.J."/>
            <person name="Hrdy I."/>
            <person name="Horvathova L."/>
            <person name="Zubacova Z."/>
            <person name="Dolezal P."/>
            <person name="Malik S.B."/>
            <person name="Logsdon J.M. Jr."/>
            <person name="Henze K."/>
            <person name="Gupta A."/>
            <person name="Wang C.C."/>
            <person name="Dunne R.L."/>
            <person name="Upcroft J.A."/>
            <person name="Upcroft P."/>
            <person name="White O."/>
            <person name="Salzberg S.L."/>
            <person name="Tang P."/>
            <person name="Chiu C.-H."/>
            <person name="Lee Y.-S."/>
            <person name="Embley T.M."/>
            <person name="Coombs G.H."/>
            <person name="Mottram J.C."/>
            <person name="Tachezy J."/>
            <person name="Fraser-Liggett C.M."/>
            <person name="Johnson P.J."/>
        </authorList>
    </citation>
    <scope>NUCLEOTIDE SEQUENCE [LARGE SCALE GENOMIC DNA]</scope>
    <source>
        <strain evidence="6">G3</strain>
    </source>
</reference>
<dbReference type="GO" id="GO:0004674">
    <property type="term" value="F:protein serine/threonine kinase activity"/>
    <property type="evidence" value="ECO:0007669"/>
    <property type="project" value="UniProtKB-KW"/>
</dbReference>
<keyword evidence="1 3" id="KW-0547">Nucleotide-binding</keyword>
<dbReference type="PANTHER" id="PTHR24362">
    <property type="entry name" value="SERINE/THREONINE-PROTEIN KINASE NEK"/>
    <property type="match status" value="1"/>
</dbReference>
<evidence type="ECO:0000256" key="2">
    <source>
        <dbReference type="ARBA" id="ARBA00022840"/>
    </source>
</evidence>
<name>A2FBT0_TRIV3</name>
<dbReference type="Gene3D" id="1.10.510.10">
    <property type="entry name" value="Transferase(Phosphotransferase) domain 1"/>
    <property type="match status" value="1"/>
</dbReference>
<dbReference type="InterPro" id="IPR011009">
    <property type="entry name" value="Kinase-like_dom_sf"/>
</dbReference>
<keyword evidence="2 3" id="KW-0067">ATP-binding</keyword>
<gene>
    <name evidence="6" type="ORF">TVAG_382540</name>
</gene>
<evidence type="ECO:0000256" key="4">
    <source>
        <dbReference type="RuleBase" id="RU000304"/>
    </source>
</evidence>
<dbReference type="VEuPathDB" id="TrichDB:TVAGG3_0643180"/>
<dbReference type="EMBL" id="DS113707">
    <property type="protein sequence ID" value="EAX97630.1"/>
    <property type="molecule type" value="Genomic_DNA"/>
</dbReference>
<keyword evidence="7" id="KW-1185">Reference proteome</keyword>
<dbReference type="SMART" id="SM00220">
    <property type="entry name" value="S_TKc"/>
    <property type="match status" value="1"/>
</dbReference>
<dbReference type="RefSeq" id="XP_001310560.1">
    <property type="nucleotide sequence ID" value="XM_001310559.1"/>
</dbReference>
<dbReference type="InterPro" id="IPR008271">
    <property type="entry name" value="Ser/Thr_kinase_AS"/>
</dbReference>
<organism evidence="6 7">
    <name type="scientific">Trichomonas vaginalis (strain ATCC PRA-98 / G3)</name>
    <dbReference type="NCBI Taxonomy" id="412133"/>
    <lineage>
        <taxon>Eukaryota</taxon>
        <taxon>Metamonada</taxon>
        <taxon>Parabasalia</taxon>
        <taxon>Trichomonadida</taxon>
        <taxon>Trichomonadidae</taxon>
        <taxon>Trichomonas</taxon>
    </lineage>
</organism>
<dbReference type="GO" id="GO:0005524">
    <property type="term" value="F:ATP binding"/>
    <property type="evidence" value="ECO:0007669"/>
    <property type="project" value="UniProtKB-UniRule"/>
</dbReference>